<feature type="transmembrane region" description="Helical" evidence="1">
    <location>
        <begin position="169"/>
        <end position="189"/>
    </location>
</feature>
<protein>
    <submittedName>
        <fullName evidence="2">Uncharacterized protein</fullName>
    </submittedName>
</protein>
<organism evidence="2 3">
    <name type="scientific">Boletus reticuloceps</name>
    <dbReference type="NCBI Taxonomy" id="495285"/>
    <lineage>
        <taxon>Eukaryota</taxon>
        <taxon>Fungi</taxon>
        <taxon>Dikarya</taxon>
        <taxon>Basidiomycota</taxon>
        <taxon>Agaricomycotina</taxon>
        <taxon>Agaricomycetes</taxon>
        <taxon>Agaricomycetidae</taxon>
        <taxon>Boletales</taxon>
        <taxon>Boletineae</taxon>
        <taxon>Boletaceae</taxon>
        <taxon>Boletoideae</taxon>
        <taxon>Boletus</taxon>
    </lineage>
</organism>
<keyword evidence="1" id="KW-0472">Membrane</keyword>
<dbReference type="EMBL" id="JAGFBS010000040">
    <property type="protein sequence ID" value="KAG6371088.1"/>
    <property type="molecule type" value="Genomic_DNA"/>
</dbReference>
<feature type="transmembrane region" description="Helical" evidence="1">
    <location>
        <begin position="128"/>
        <end position="149"/>
    </location>
</feature>
<sequence>MASNSVLDFTSTDTPLVGSYIVIAGLSLALLQEKGKKLFLTYTIVQLVFTTLYFAIPRYTIPAQSLAIFNIVGPRSPAALSPWLSITVNVAFVFNTWASDGFLLHRCYVACVRLPQVYCGEKPGNKYALAYPLLFYLGTLGSSVAWLVVSSTPGAVYSTQTVQVANLRYWSFSTAMTICASCLICAQFWKYQREIMQGIKYKHRTVLHVYLEMTLESALLYTVFLLVTLVLTVMESPLKNVFCPVLGMAQSIAPALIIYRVARGISPDSDERYTGVIVGPPRLFRWFRSHACFVG</sequence>
<evidence type="ECO:0000313" key="3">
    <source>
        <dbReference type="Proteomes" id="UP000683000"/>
    </source>
</evidence>
<dbReference type="AlphaFoldDB" id="A0A8I3A5I5"/>
<name>A0A8I3A5I5_9AGAM</name>
<reference evidence="2" key="1">
    <citation type="submission" date="2021-03" db="EMBL/GenBank/DDBJ databases">
        <title>Evolutionary innovations through gain and loss of genes in the ectomycorrhizal Boletales.</title>
        <authorList>
            <person name="Wu G."/>
            <person name="Miyauchi S."/>
            <person name="Morin E."/>
            <person name="Yang Z.-L."/>
            <person name="Xu J."/>
            <person name="Martin F.M."/>
        </authorList>
    </citation>
    <scope>NUCLEOTIDE SEQUENCE</scope>
    <source>
        <strain evidence="2">BR01</strain>
    </source>
</reference>
<evidence type="ECO:0000313" key="2">
    <source>
        <dbReference type="EMBL" id="KAG6371088.1"/>
    </source>
</evidence>
<keyword evidence="1" id="KW-0812">Transmembrane</keyword>
<feature type="transmembrane region" description="Helical" evidence="1">
    <location>
        <begin position="38"/>
        <end position="56"/>
    </location>
</feature>
<gene>
    <name evidence="2" type="ORF">JVT61DRAFT_10628</name>
</gene>
<proteinExistence type="predicted"/>
<feature type="transmembrane region" description="Helical" evidence="1">
    <location>
        <begin position="76"/>
        <end position="98"/>
    </location>
</feature>
<feature type="transmembrane region" description="Helical" evidence="1">
    <location>
        <begin position="209"/>
        <end position="233"/>
    </location>
</feature>
<keyword evidence="1" id="KW-1133">Transmembrane helix</keyword>
<accession>A0A8I3A5I5</accession>
<dbReference type="OrthoDB" id="2796825at2759"/>
<evidence type="ECO:0000256" key="1">
    <source>
        <dbReference type="SAM" id="Phobius"/>
    </source>
</evidence>
<comment type="caution">
    <text evidence="2">The sequence shown here is derived from an EMBL/GenBank/DDBJ whole genome shotgun (WGS) entry which is preliminary data.</text>
</comment>
<feature type="transmembrane region" description="Helical" evidence="1">
    <location>
        <begin position="14"/>
        <end position="31"/>
    </location>
</feature>
<keyword evidence="3" id="KW-1185">Reference proteome</keyword>
<dbReference type="Proteomes" id="UP000683000">
    <property type="component" value="Unassembled WGS sequence"/>
</dbReference>
<feature type="transmembrane region" description="Helical" evidence="1">
    <location>
        <begin position="245"/>
        <end position="262"/>
    </location>
</feature>